<keyword evidence="1" id="KW-0812">Transmembrane</keyword>
<reference evidence="2 3" key="1">
    <citation type="submission" date="2016-04" db="EMBL/GenBank/DDBJ databases">
        <title>The genome of Intoshia linei affirms orthonectids as highly simplified spiralians.</title>
        <authorList>
            <person name="Mikhailov K.V."/>
            <person name="Slusarev G.S."/>
            <person name="Nikitin M.A."/>
            <person name="Logacheva M.D."/>
            <person name="Penin A."/>
            <person name="Aleoshin V."/>
            <person name="Panchin Y.V."/>
        </authorList>
    </citation>
    <scope>NUCLEOTIDE SEQUENCE [LARGE SCALE GENOMIC DNA]</scope>
    <source>
        <strain evidence="2">Intl2013</strain>
        <tissue evidence="2">Whole animal</tissue>
    </source>
</reference>
<feature type="transmembrane region" description="Helical" evidence="1">
    <location>
        <begin position="84"/>
        <end position="110"/>
    </location>
</feature>
<keyword evidence="3" id="KW-1185">Reference proteome</keyword>
<feature type="non-terminal residue" evidence="2">
    <location>
        <position position="161"/>
    </location>
</feature>
<keyword evidence="1" id="KW-1133">Transmembrane helix</keyword>
<dbReference type="AlphaFoldDB" id="A0A177B2K8"/>
<evidence type="ECO:0000256" key="1">
    <source>
        <dbReference type="SAM" id="Phobius"/>
    </source>
</evidence>
<dbReference type="EMBL" id="LWCA01000607">
    <property type="protein sequence ID" value="OAF67654.1"/>
    <property type="molecule type" value="Genomic_DNA"/>
</dbReference>
<dbReference type="Proteomes" id="UP000078046">
    <property type="component" value="Unassembled WGS sequence"/>
</dbReference>
<evidence type="ECO:0000313" key="2">
    <source>
        <dbReference type="EMBL" id="OAF67654.1"/>
    </source>
</evidence>
<name>A0A177B2K8_9BILA</name>
<evidence type="ECO:0000313" key="3">
    <source>
        <dbReference type="Proteomes" id="UP000078046"/>
    </source>
</evidence>
<sequence length="161" mass="18749">MSTLFCGIFVKFLMNYIIKAIIIIHFIVIKNDARICQVSNGLGRSQVSCPTNKTLPSEKYCCVFDNNAHCCNVYDMMMHNQDEMLSVMSLPLVFVVLIVLIIICIVIKLLSEKNKNKIRTTRQPQRPFYIYLRKPHNRLNRTQSNLVHTQSHPNFFQNNNQ</sequence>
<protein>
    <submittedName>
        <fullName evidence="2">Uncharacterized protein</fullName>
    </submittedName>
</protein>
<proteinExistence type="predicted"/>
<keyword evidence="1" id="KW-0472">Membrane</keyword>
<gene>
    <name evidence="2" type="ORF">A3Q56_04615</name>
</gene>
<feature type="transmembrane region" description="Helical" evidence="1">
    <location>
        <begin position="12"/>
        <end position="29"/>
    </location>
</feature>
<accession>A0A177B2K8</accession>
<comment type="caution">
    <text evidence="2">The sequence shown here is derived from an EMBL/GenBank/DDBJ whole genome shotgun (WGS) entry which is preliminary data.</text>
</comment>
<organism evidence="2 3">
    <name type="scientific">Intoshia linei</name>
    <dbReference type="NCBI Taxonomy" id="1819745"/>
    <lineage>
        <taxon>Eukaryota</taxon>
        <taxon>Metazoa</taxon>
        <taxon>Spiralia</taxon>
        <taxon>Lophotrochozoa</taxon>
        <taxon>Mesozoa</taxon>
        <taxon>Orthonectida</taxon>
        <taxon>Rhopaluridae</taxon>
        <taxon>Intoshia</taxon>
    </lineage>
</organism>